<dbReference type="AlphaFoldDB" id="A0A521EN20"/>
<evidence type="ECO:0000256" key="1">
    <source>
        <dbReference type="ARBA" id="ARBA00023125"/>
    </source>
</evidence>
<dbReference type="Pfam" id="PF00436">
    <property type="entry name" value="SSB"/>
    <property type="match status" value="1"/>
</dbReference>
<dbReference type="RefSeq" id="WP_142715645.1">
    <property type="nucleotide sequence ID" value="NZ_FXTH01000017.1"/>
</dbReference>
<feature type="region of interest" description="Disordered" evidence="4">
    <location>
        <begin position="107"/>
        <end position="146"/>
    </location>
</feature>
<keyword evidence="1 2" id="KW-0238">DNA-binding</keyword>
<dbReference type="GO" id="GO:0009295">
    <property type="term" value="C:nucleoid"/>
    <property type="evidence" value="ECO:0007669"/>
    <property type="project" value="TreeGrafter"/>
</dbReference>
<dbReference type="NCBIfam" id="TIGR00621">
    <property type="entry name" value="ssb"/>
    <property type="match status" value="1"/>
</dbReference>
<keyword evidence="2" id="KW-0227">DNA damage</keyword>
<comment type="subunit">
    <text evidence="2">Homotetramer.</text>
</comment>
<organism evidence="5 6">
    <name type="scientific">Fodinibius sediminis</name>
    <dbReference type="NCBI Taxonomy" id="1214077"/>
    <lineage>
        <taxon>Bacteria</taxon>
        <taxon>Pseudomonadati</taxon>
        <taxon>Balneolota</taxon>
        <taxon>Balneolia</taxon>
        <taxon>Balneolales</taxon>
        <taxon>Balneolaceae</taxon>
        <taxon>Fodinibius</taxon>
    </lineage>
</organism>
<dbReference type="InterPro" id="IPR000424">
    <property type="entry name" value="Primosome_PriB/ssb"/>
</dbReference>
<feature type="short sequence motif" description="Important for interaction with partner proteins" evidence="2">
    <location>
        <begin position="141"/>
        <end position="146"/>
    </location>
</feature>
<dbReference type="GO" id="GO:0006260">
    <property type="term" value="P:DNA replication"/>
    <property type="evidence" value="ECO:0007669"/>
    <property type="project" value="UniProtKB-UniRule"/>
</dbReference>
<dbReference type="PANTHER" id="PTHR10302:SF27">
    <property type="entry name" value="SINGLE-STRANDED DNA-BINDING PROTEIN"/>
    <property type="match status" value="1"/>
</dbReference>
<keyword evidence="2" id="KW-0235">DNA replication</keyword>
<dbReference type="HAMAP" id="MF_00984">
    <property type="entry name" value="SSB"/>
    <property type="match status" value="1"/>
</dbReference>
<dbReference type="GO" id="GO:0003697">
    <property type="term" value="F:single-stranded DNA binding"/>
    <property type="evidence" value="ECO:0007669"/>
    <property type="project" value="UniProtKB-UniRule"/>
</dbReference>
<dbReference type="InterPro" id="IPR011344">
    <property type="entry name" value="ssDNA-bd"/>
</dbReference>
<keyword evidence="2" id="KW-0233">DNA recombination</keyword>
<dbReference type="CDD" id="cd04496">
    <property type="entry name" value="SSB_OBF"/>
    <property type="match status" value="1"/>
</dbReference>
<evidence type="ECO:0000256" key="2">
    <source>
        <dbReference type="HAMAP-Rule" id="MF_00984"/>
    </source>
</evidence>
<comment type="caution">
    <text evidence="2">Lacks conserved residue(s) required for the propagation of feature annotation.</text>
</comment>
<protein>
    <recommendedName>
        <fullName evidence="2 3">Single-stranded DNA-binding protein</fullName>
        <shortName evidence="2">SSB</shortName>
    </recommendedName>
</protein>
<keyword evidence="6" id="KW-1185">Reference proteome</keyword>
<reference evidence="5 6" key="1">
    <citation type="submission" date="2017-05" db="EMBL/GenBank/DDBJ databases">
        <authorList>
            <person name="Varghese N."/>
            <person name="Submissions S."/>
        </authorList>
    </citation>
    <scope>NUCLEOTIDE SEQUENCE [LARGE SCALE GENOMIC DNA]</scope>
    <source>
        <strain evidence="5 6">DSM 21194</strain>
    </source>
</reference>
<dbReference type="PIRSF" id="PIRSF002070">
    <property type="entry name" value="SSB"/>
    <property type="match status" value="1"/>
</dbReference>
<proteinExistence type="inferred from homology"/>
<keyword evidence="2" id="KW-0234">DNA repair</keyword>
<dbReference type="SUPFAM" id="SSF50249">
    <property type="entry name" value="Nucleic acid-binding proteins"/>
    <property type="match status" value="1"/>
</dbReference>
<dbReference type="GO" id="GO:0006310">
    <property type="term" value="P:DNA recombination"/>
    <property type="evidence" value="ECO:0007669"/>
    <property type="project" value="UniProtKB-UniRule"/>
</dbReference>
<dbReference type="PROSITE" id="PS50935">
    <property type="entry name" value="SSB"/>
    <property type="match status" value="1"/>
</dbReference>
<sequence length="146" mass="16493">MSSLNKAMIIGRLGQDPDVRYTQSNTAVANLSVATSERYKDKQGEWKETTEWHRVVAWGRLAEICQEYLKKGSQVYIEGPIQTRQWEDKDGQTRYTTEIKALTMTMLDSKGSNGADAPAQPDNKQQVSSSVDLNDNFDDIDDDLPF</sequence>
<dbReference type="EMBL" id="FXTH01000017">
    <property type="protein sequence ID" value="SMO85309.1"/>
    <property type="molecule type" value="Genomic_DNA"/>
</dbReference>
<dbReference type="Gene3D" id="2.40.50.140">
    <property type="entry name" value="Nucleic acid-binding proteins"/>
    <property type="match status" value="1"/>
</dbReference>
<evidence type="ECO:0000313" key="6">
    <source>
        <dbReference type="Proteomes" id="UP000317593"/>
    </source>
</evidence>
<feature type="compositionally biased region" description="Acidic residues" evidence="4">
    <location>
        <begin position="135"/>
        <end position="146"/>
    </location>
</feature>
<evidence type="ECO:0000256" key="3">
    <source>
        <dbReference type="PIRNR" id="PIRNR002070"/>
    </source>
</evidence>
<dbReference type="GO" id="GO:0006281">
    <property type="term" value="P:DNA repair"/>
    <property type="evidence" value="ECO:0007669"/>
    <property type="project" value="UniProtKB-UniRule"/>
</dbReference>
<evidence type="ECO:0000256" key="4">
    <source>
        <dbReference type="SAM" id="MobiDB-lite"/>
    </source>
</evidence>
<dbReference type="OrthoDB" id="9809878at2"/>
<evidence type="ECO:0000313" key="5">
    <source>
        <dbReference type="EMBL" id="SMO85309.1"/>
    </source>
</evidence>
<feature type="compositionally biased region" description="Polar residues" evidence="4">
    <location>
        <begin position="122"/>
        <end position="131"/>
    </location>
</feature>
<dbReference type="PANTHER" id="PTHR10302">
    <property type="entry name" value="SINGLE-STRANDED DNA-BINDING PROTEIN"/>
    <property type="match status" value="1"/>
</dbReference>
<dbReference type="Proteomes" id="UP000317593">
    <property type="component" value="Unassembled WGS sequence"/>
</dbReference>
<gene>
    <name evidence="5" type="ORF">SAMN06265218_11775</name>
</gene>
<name>A0A521EN20_9BACT</name>
<accession>A0A521EN20</accession>
<comment type="function">
    <text evidence="2">Plays an important role in DNA replication, recombination and repair. Binds to ssDNA and to an array of partner proteins to recruit them to their sites of action during DNA metabolism.</text>
</comment>
<dbReference type="InterPro" id="IPR012340">
    <property type="entry name" value="NA-bd_OB-fold"/>
</dbReference>